<organism evidence="2 3">
    <name type="scientific">Caballeronia terrestris</name>
    <dbReference type="NCBI Taxonomy" id="1226301"/>
    <lineage>
        <taxon>Bacteria</taxon>
        <taxon>Pseudomonadati</taxon>
        <taxon>Pseudomonadota</taxon>
        <taxon>Betaproteobacteria</taxon>
        <taxon>Burkholderiales</taxon>
        <taxon>Burkholderiaceae</taxon>
        <taxon>Caballeronia</taxon>
    </lineage>
</organism>
<accession>A0A158KJA3</accession>
<keyword evidence="3" id="KW-1185">Reference proteome</keyword>
<evidence type="ECO:0000313" key="3">
    <source>
        <dbReference type="Proteomes" id="UP000054925"/>
    </source>
</evidence>
<protein>
    <submittedName>
        <fullName evidence="2">Uncharacterized protein</fullName>
    </submittedName>
</protein>
<sequence length="99" mass="10193">MDPSRAYSIEHGPAAASASSVGDGVPERSASSSPAALLCRSGTAGKKRVAVAAADGSDRVRPEGGPQVAHTRRICRWPATRVTGPSVPRVLDRIAHRPG</sequence>
<name>A0A158KJA3_9BURK</name>
<feature type="region of interest" description="Disordered" evidence="1">
    <location>
        <begin position="1"/>
        <end position="35"/>
    </location>
</feature>
<dbReference type="Proteomes" id="UP000054925">
    <property type="component" value="Unassembled WGS sequence"/>
</dbReference>
<gene>
    <name evidence="2" type="ORF">AWB67_05695</name>
</gene>
<dbReference type="EMBL" id="FCOL02000057">
    <property type="protein sequence ID" value="SAL80823.1"/>
    <property type="molecule type" value="Genomic_DNA"/>
</dbReference>
<evidence type="ECO:0000256" key="1">
    <source>
        <dbReference type="SAM" id="MobiDB-lite"/>
    </source>
</evidence>
<reference evidence="2" key="1">
    <citation type="submission" date="2016-01" db="EMBL/GenBank/DDBJ databases">
        <authorList>
            <person name="Peeters C."/>
        </authorList>
    </citation>
    <scope>NUCLEOTIDE SEQUENCE [LARGE SCALE GENOMIC DNA]</scope>
    <source>
        <strain evidence="2">LMG 22937</strain>
    </source>
</reference>
<evidence type="ECO:0000313" key="2">
    <source>
        <dbReference type="EMBL" id="SAL80823.1"/>
    </source>
</evidence>
<comment type="caution">
    <text evidence="2">The sequence shown here is derived from an EMBL/GenBank/DDBJ whole genome shotgun (WGS) entry which is preliminary data.</text>
</comment>
<dbReference type="AlphaFoldDB" id="A0A158KJA3"/>
<proteinExistence type="predicted"/>